<reference evidence="2 3" key="1">
    <citation type="submission" date="2020-03" db="EMBL/GenBank/DDBJ databases">
        <title>Bacterial isolates of synthetic phycosphere.</title>
        <authorList>
            <person name="Fu H."/>
            <person name="Moran M.A."/>
        </authorList>
    </citation>
    <scope>NUCLEOTIDE SEQUENCE [LARGE SCALE GENOMIC DNA]</scope>
    <source>
        <strain evidence="2 3">HF1</strain>
    </source>
</reference>
<comment type="caution">
    <text evidence="2">The sequence shown here is derived from an EMBL/GenBank/DDBJ whole genome shotgun (WGS) entry which is preliminary data.</text>
</comment>
<organism evidence="2 3">
    <name type="scientific">Marivivens donghaensis</name>
    <dbReference type="NCBI Taxonomy" id="1699413"/>
    <lineage>
        <taxon>Bacteria</taxon>
        <taxon>Pseudomonadati</taxon>
        <taxon>Pseudomonadota</taxon>
        <taxon>Alphaproteobacteria</taxon>
        <taxon>Rhodobacterales</taxon>
        <taxon>Paracoccaceae</taxon>
        <taxon>Marivivens group</taxon>
        <taxon>Marivivens</taxon>
    </lineage>
</organism>
<feature type="transmembrane region" description="Helical" evidence="1">
    <location>
        <begin position="30"/>
        <end position="55"/>
    </location>
</feature>
<dbReference type="RefSeq" id="WP_167638072.1">
    <property type="nucleotide sequence ID" value="NZ_JAATOP010000005.1"/>
</dbReference>
<accession>A0ABX0W0H6</accession>
<evidence type="ECO:0000313" key="3">
    <source>
        <dbReference type="Proteomes" id="UP000709466"/>
    </source>
</evidence>
<evidence type="ECO:0000256" key="1">
    <source>
        <dbReference type="SAM" id="Phobius"/>
    </source>
</evidence>
<keyword evidence="1" id="KW-0812">Transmembrane</keyword>
<dbReference type="Proteomes" id="UP000709466">
    <property type="component" value="Unassembled WGS sequence"/>
</dbReference>
<keyword evidence="1" id="KW-1133">Transmembrane helix</keyword>
<protein>
    <submittedName>
        <fullName evidence="2">DUF3971 domain-containing protein</fullName>
    </submittedName>
</protein>
<proteinExistence type="predicted"/>
<name>A0ABX0W0H6_9RHOB</name>
<sequence>MTGKDVDDDIAPAADAVSEPVRPKFRKLRFAVRSFLIILAIPVVFALVASVTLVGREVTAPSWLQARLESTAAEILSGGTLKFGQIRLVISDDLHPRVRMRNVVLRDAQSTVIARVPSADILISPRGLVLKREVLVQEVVLRSTQIGLRRRSDGSVALAFDASAEPAGEAASFIELVDQADALLAHPLLEALETVRAEGVIVNYADARAGRSWTLDGGSALLDMRGEVASLRASAFLLSGRSYATRVDINVDSPKSGRAASMGFTVVDGMAADLASQSPALGWLSVLDAPITASLRGSIDDDGNLGPLFASISVEDGAIQPSPDTNPIPIGAAKTYLTYDPKGQAVRFTRVEAETGWGAFTASGQAYLRGADADGWPQVFESQFTVNNLSFNPGETYDEPLTFERASADFRLSLEPFRIDVGNYALTVQGQNVYGRGQVRTGPDGWEVDADLMGDNVDPMPLLSYWPETFKPNNKRWFTENLRQATLHDIVVAMRFHAGKKPEISTSGSFSDAVFTPMPFLPVIEDATGFSTLYDHSMTLRLDKGTMRAPQGGDVDVAGAGVTILDTRERVPNAHMELFTESTVTAALSVIDLPPMQFLTKANQPVTMADGRARVKTILDMPLMPNVPPELVRYSTDAVITNMRSTHFVPDHTVTAGRVDVHVDNSVLRVSGDARVGDAPMSVTWSRELGPDAPRRSRLDADVTLTRESLAEFNIALPDDAVSGEARGRLGIDLIDGEAPRFTLDTNMEGARVAIAGIDWVKPASSTGNLSISGVLSNPARIESIDMTAPGLEATGFLTLGEGGLQSAELSRVRVGNWLNAPVTIMPRGAGQSPAIALKGGSLDLRSARFGGSGDGGGPISAFLDTLVISDSIRVDNLRGVFDTADGLRGTLEGDVNGQAPIVAQIRPSANGIALEMNAQNGGEVLAAAGLMKNASGGNMNLWLESGPDEGVYDGSFEITDLRVQEAPALAALLDAASIIGLLTQLDGQGLLFTNVDGEFRLTPDSFILGSLSAVGPGLGISLDGVYTLATGAMDFQGVVSPIYLINGIGSFLTRRGEGLIGFNYNLGGTKDDMTIMVNPLSMFTPGMFREIFRRPPPDLSE</sequence>
<gene>
    <name evidence="2" type="ORF">HCZ30_09650</name>
</gene>
<evidence type="ECO:0000313" key="2">
    <source>
        <dbReference type="EMBL" id="NIY72699.1"/>
    </source>
</evidence>
<keyword evidence="3" id="KW-1185">Reference proteome</keyword>
<dbReference type="EMBL" id="JAATOP010000005">
    <property type="protein sequence ID" value="NIY72699.1"/>
    <property type="molecule type" value="Genomic_DNA"/>
</dbReference>
<keyword evidence="1" id="KW-0472">Membrane</keyword>